<evidence type="ECO:0000259" key="9">
    <source>
        <dbReference type="PROSITE" id="PS50928"/>
    </source>
</evidence>
<dbReference type="SUPFAM" id="SSF161098">
    <property type="entry name" value="MetI-like"/>
    <property type="match status" value="2"/>
</dbReference>
<feature type="domain" description="ABC transmembrane type-1" evidence="9">
    <location>
        <begin position="342"/>
        <end position="548"/>
    </location>
</feature>
<sequence length="575" mass="61364">MTEVATLSENWRFRRPVGTRWRLGAAVVGAFACLPIAALVTIASQGSEGLWPHMFTHVLPSALHQTLILLVGVGLVVAVIGTTTAWLVSAYDFPGRSILDWALLLPLAVPTYIVAYAYLDILHPVGAVQGLIRDVLGYQSPREFRLPDIRSIWACILLLGLVLYPYVYLTTRAMFLTQAANVVEVSRTLGTDQRAVFFRVALPLARPAIAIGLSLALMETLNDIGASEFLGVKTLTVSIYTTWVTRNDLPAAAQIALAMLVIVVLLILLERYSRRNQRYAAGAQRPRALVPTPLRGLPGFAACLFCLVPVLLGFVAPAAYLLVEAFGRYQFAGISPRIWSEIVNTVSISALATAFILGCGCFLACSQRSQPGRVTSVAARASTLGYAVPGTVLALGLLVPIGLFDRSVARVSADLFGSSVGLVLLGSGTALILAYTARFMGIATGGMEAGMARIPASLDQAARMLGQTQAGVFRTVHLPLTRPALVSAGLLVFVDCMKELPATLLLRPLNFETLATHLYGEAARGTYEEASVAALLIVAIGILPVIVLSKVGRTRSREASLAATPSSELDSQPSR</sequence>
<dbReference type="PANTHER" id="PTHR43357:SF3">
    <property type="entry name" value="FE(3+)-TRANSPORT SYSTEM PERMEASE PROTEIN FBPB 2"/>
    <property type="match status" value="1"/>
</dbReference>
<evidence type="ECO:0000256" key="2">
    <source>
        <dbReference type="ARBA" id="ARBA00022448"/>
    </source>
</evidence>
<dbReference type="RefSeq" id="WP_209337358.1">
    <property type="nucleotide sequence ID" value="NZ_JAGIYY010000013.1"/>
</dbReference>
<feature type="transmembrane region" description="Helical" evidence="8">
    <location>
        <begin position="63"/>
        <end position="89"/>
    </location>
</feature>
<protein>
    <submittedName>
        <fullName evidence="10">Iron ABC transporter permease</fullName>
    </submittedName>
</protein>
<name>A0A8J7R5J7_9HYPH</name>
<feature type="transmembrane region" description="Helical" evidence="8">
    <location>
        <begin position="21"/>
        <end position="43"/>
    </location>
</feature>
<dbReference type="Gene3D" id="1.10.3720.10">
    <property type="entry name" value="MetI-like"/>
    <property type="match status" value="2"/>
</dbReference>
<dbReference type="Proteomes" id="UP000666240">
    <property type="component" value="Unassembled WGS sequence"/>
</dbReference>
<dbReference type="CDD" id="cd06261">
    <property type="entry name" value="TM_PBP2"/>
    <property type="match status" value="2"/>
</dbReference>
<keyword evidence="3" id="KW-1003">Cell membrane</keyword>
<gene>
    <name evidence="10" type="ORF">J5Y06_22030</name>
</gene>
<comment type="caution">
    <text evidence="10">The sequence shown here is derived from an EMBL/GenBank/DDBJ whole genome shotgun (WGS) entry which is preliminary data.</text>
</comment>
<feature type="transmembrane region" description="Helical" evidence="8">
    <location>
        <begin position="251"/>
        <end position="269"/>
    </location>
</feature>
<feature type="domain" description="ABC transmembrane type-1" evidence="9">
    <location>
        <begin position="63"/>
        <end position="270"/>
    </location>
</feature>
<dbReference type="PROSITE" id="PS50928">
    <property type="entry name" value="ABC_TM1"/>
    <property type="match status" value="2"/>
</dbReference>
<dbReference type="InterPro" id="IPR000515">
    <property type="entry name" value="MetI-like"/>
</dbReference>
<evidence type="ECO:0000256" key="7">
    <source>
        <dbReference type="ARBA" id="ARBA00023136"/>
    </source>
</evidence>
<keyword evidence="11" id="KW-1185">Reference proteome</keyword>
<dbReference type="InterPro" id="IPR035906">
    <property type="entry name" value="MetI-like_sf"/>
</dbReference>
<comment type="subcellular location">
    <subcellularLocation>
        <location evidence="1">Cell inner membrane</location>
        <topology evidence="1">Multi-pass membrane protein</topology>
    </subcellularLocation>
    <subcellularLocation>
        <location evidence="8">Cell membrane</location>
        <topology evidence="8">Multi-pass membrane protein</topology>
    </subcellularLocation>
</comment>
<keyword evidence="6 8" id="KW-1133">Transmembrane helix</keyword>
<dbReference type="FunFam" id="1.10.3720.10:FF:000088">
    <property type="entry name" value="Iron(III) ABC transporter, permease protein"/>
    <property type="match status" value="1"/>
</dbReference>
<feature type="transmembrane region" description="Helical" evidence="8">
    <location>
        <begin position="530"/>
        <end position="548"/>
    </location>
</feature>
<evidence type="ECO:0000313" key="11">
    <source>
        <dbReference type="Proteomes" id="UP000666240"/>
    </source>
</evidence>
<evidence type="ECO:0000256" key="6">
    <source>
        <dbReference type="ARBA" id="ARBA00022989"/>
    </source>
</evidence>
<dbReference type="EMBL" id="JAGIYY010000013">
    <property type="protein sequence ID" value="MBP0441331.1"/>
    <property type="molecule type" value="Genomic_DNA"/>
</dbReference>
<feature type="transmembrane region" description="Helical" evidence="8">
    <location>
        <begin position="151"/>
        <end position="169"/>
    </location>
</feature>
<dbReference type="GO" id="GO:0005886">
    <property type="term" value="C:plasma membrane"/>
    <property type="evidence" value="ECO:0007669"/>
    <property type="project" value="UniProtKB-SubCell"/>
</dbReference>
<comment type="similarity">
    <text evidence="8">Belongs to the binding-protein-dependent transport system permease family.</text>
</comment>
<proteinExistence type="inferred from homology"/>
<evidence type="ECO:0000256" key="3">
    <source>
        <dbReference type="ARBA" id="ARBA00022475"/>
    </source>
</evidence>
<feature type="transmembrane region" description="Helical" evidence="8">
    <location>
        <begin position="415"/>
        <end position="437"/>
    </location>
</feature>
<keyword evidence="2 8" id="KW-0813">Transport</keyword>
<evidence type="ECO:0000313" key="10">
    <source>
        <dbReference type="EMBL" id="MBP0441331.1"/>
    </source>
</evidence>
<dbReference type="AlphaFoldDB" id="A0A8J7R5J7"/>
<keyword evidence="4" id="KW-0997">Cell inner membrane</keyword>
<feature type="transmembrane region" description="Helical" evidence="8">
    <location>
        <begin position="342"/>
        <end position="365"/>
    </location>
</feature>
<evidence type="ECO:0000256" key="5">
    <source>
        <dbReference type="ARBA" id="ARBA00022692"/>
    </source>
</evidence>
<keyword evidence="5 8" id="KW-0812">Transmembrane</keyword>
<dbReference type="Pfam" id="PF00528">
    <property type="entry name" value="BPD_transp_1"/>
    <property type="match status" value="2"/>
</dbReference>
<evidence type="ECO:0000256" key="8">
    <source>
        <dbReference type="RuleBase" id="RU363032"/>
    </source>
</evidence>
<evidence type="ECO:0000256" key="4">
    <source>
        <dbReference type="ARBA" id="ARBA00022519"/>
    </source>
</evidence>
<keyword evidence="7 8" id="KW-0472">Membrane</keyword>
<feature type="transmembrane region" description="Helical" evidence="8">
    <location>
        <begin position="297"/>
        <end position="322"/>
    </location>
</feature>
<accession>A0A8J7R5J7</accession>
<organism evidence="10 11">
    <name type="scientific">Tianweitania sediminis</name>
    <dbReference type="NCBI Taxonomy" id="1502156"/>
    <lineage>
        <taxon>Bacteria</taxon>
        <taxon>Pseudomonadati</taxon>
        <taxon>Pseudomonadota</taxon>
        <taxon>Alphaproteobacteria</taxon>
        <taxon>Hyphomicrobiales</taxon>
        <taxon>Phyllobacteriaceae</taxon>
        <taxon>Tianweitania</taxon>
    </lineage>
</organism>
<feature type="transmembrane region" description="Helical" evidence="8">
    <location>
        <begin position="196"/>
        <end position="218"/>
    </location>
</feature>
<evidence type="ECO:0000256" key="1">
    <source>
        <dbReference type="ARBA" id="ARBA00004429"/>
    </source>
</evidence>
<feature type="transmembrane region" description="Helical" evidence="8">
    <location>
        <begin position="377"/>
        <end position="403"/>
    </location>
</feature>
<dbReference type="GO" id="GO:0055085">
    <property type="term" value="P:transmembrane transport"/>
    <property type="evidence" value="ECO:0007669"/>
    <property type="project" value="InterPro"/>
</dbReference>
<dbReference type="PANTHER" id="PTHR43357">
    <property type="entry name" value="INNER MEMBRANE ABC TRANSPORTER PERMEASE PROTEIN YDCV"/>
    <property type="match status" value="1"/>
</dbReference>
<feature type="transmembrane region" description="Helical" evidence="8">
    <location>
        <begin position="101"/>
        <end position="119"/>
    </location>
</feature>
<reference evidence="10" key="1">
    <citation type="submission" date="2021-03" db="EMBL/GenBank/DDBJ databases">
        <title>Genome sequencing and assembly of Tianweitania sediminis.</title>
        <authorList>
            <person name="Chhetri G."/>
        </authorList>
    </citation>
    <scope>NUCLEOTIDE SEQUENCE</scope>
    <source>
        <strain evidence="10">Z8</strain>
    </source>
</reference>